<feature type="domain" description="Transcription factor NusA N-terminal" evidence="1">
    <location>
        <begin position="4"/>
        <end position="41"/>
    </location>
</feature>
<dbReference type="SUPFAM" id="SSF69705">
    <property type="entry name" value="Transcription factor NusA, N-terminal domain"/>
    <property type="match status" value="1"/>
</dbReference>
<sequence length="46" mass="5153">MNKEILAVVEAVSNEKALPREKIFEALESALATATKKNMSRRSMFV</sequence>
<evidence type="ECO:0000259" key="1">
    <source>
        <dbReference type="Pfam" id="PF08529"/>
    </source>
</evidence>
<reference evidence="2 3" key="1">
    <citation type="submission" date="2018-06" db="EMBL/GenBank/DDBJ databases">
        <authorList>
            <consortium name="Pathogen Informatics"/>
            <person name="Doyle S."/>
        </authorList>
    </citation>
    <scope>NUCLEOTIDE SEQUENCE [LARGE SCALE GENOMIC DNA]</scope>
    <source>
        <strain evidence="2 3">NCTC8258</strain>
    </source>
</reference>
<dbReference type="EMBL" id="UGXS01000004">
    <property type="protein sequence ID" value="SUH13266.1"/>
    <property type="molecule type" value="Genomic_DNA"/>
</dbReference>
<gene>
    <name evidence="2" type="primary">nusA_1</name>
    <name evidence="2" type="ORF">NCTC8258_00900</name>
</gene>
<dbReference type="Gene3D" id="3.30.1480.10">
    <property type="entry name" value="NusA, N-terminal domain"/>
    <property type="match status" value="1"/>
</dbReference>
<proteinExistence type="predicted"/>
<dbReference type="Pfam" id="PF08529">
    <property type="entry name" value="NusA_N"/>
    <property type="match status" value="1"/>
</dbReference>
<organism evidence="2 3">
    <name type="scientific">Salmonella enterica I</name>
    <dbReference type="NCBI Taxonomy" id="59201"/>
    <lineage>
        <taxon>Bacteria</taxon>
        <taxon>Pseudomonadati</taxon>
        <taxon>Pseudomonadota</taxon>
        <taxon>Gammaproteobacteria</taxon>
        <taxon>Enterobacterales</taxon>
        <taxon>Enterobacteriaceae</taxon>
        <taxon>Salmonella</taxon>
    </lineage>
</organism>
<accession>A0A379W3Q6</accession>
<dbReference type="AlphaFoldDB" id="A0A379W3Q6"/>
<dbReference type="Proteomes" id="UP000255509">
    <property type="component" value="Unassembled WGS sequence"/>
</dbReference>
<name>A0A379W3Q6_SALET</name>
<dbReference type="GO" id="GO:0003700">
    <property type="term" value="F:DNA-binding transcription factor activity"/>
    <property type="evidence" value="ECO:0007669"/>
    <property type="project" value="InterPro"/>
</dbReference>
<dbReference type="InterPro" id="IPR036555">
    <property type="entry name" value="NusA_N_sf"/>
</dbReference>
<evidence type="ECO:0000313" key="3">
    <source>
        <dbReference type="Proteomes" id="UP000255509"/>
    </source>
</evidence>
<dbReference type="InterPro" id="IPR013735">
    <property type="entry name" value="TF_NusA_N"/>
</dbReference>
<protein>
    <submittedName>
        <fullName evidence="2">L factor</fullName>
    </submittedName>
</protein>
<evidence type="ECO:0000313" key="2">
    <source>
        <dbReference type="EMBL" id="SUH13266.1"/>
    </source>
</evidence>
<dbReference type="GO" id="GO:0031554">
    <property type="term" value="P:regulation of termination of DNA-templated transcription"/>
    <property type="evidence" value="ECO:0007669"/>
    <property type="project" value="InterPro"/>
</dbReference>